<accession>A0ABY6HBQ8</accession>
<reference evidence="1" key="1">
    <citation type="submission" date="2021-11" db="EMBL/GenBank/DDBJ databases">
        <title>Isoprene-degrading acetogen.</title>
        <authorList>
            <person name="Yang Y."/>
            <person name="Jin H."/>
            <person name="Yan J."/>
        </authorList>
    </citation>
    <scope>NUCLEOTIDE SEQUENCE</scope>
    <source>
        <strain evidence="1">Berkeley</strain>
    </source>
</reference>
<evidence type="ECO:0000313" key="1">
    <source>
        <dbReference type="EMBL" id="UYO61787.1"/>
    </source>
</evidence>
<name>A0ABY6HBQ8_9FIRM</name>
<proteinExistence type="predicted"/>
<organism evidence="1 2">
    <name type="scientific">Acetobacterium wieringae</name>
    <dbReference type="NCBI Taxonomy" id="52694"/>
    <lineage>
        <taxon>Bacteria</taxon>
        <taxon>Bacillati</taxon>
        <taxon>Bacillota</taxon>
        <taxon>Clostridia</taxon>
        <taxon>Eubacteriales</taxon>
        <taxon>Eubacteriaceae</taxon>
        <taxon>Acetobacterium</taxon>
    </lineage>
</organism>
<gene>
    <name evidence="1" type="ORF">LNN31_13480</name>
</gene>
<dbReference type="EMBL" id="CP087994">
    <property type="protein sequence ID" value="UYO61787.1"/>
    <property type="molecule type" value="Genomic_DNA"/>
</dbReference>
<protein>
    <submittedName>
        <fullName evidence="1">Uncharacterized protein</fullName>
    </submittedName>
</protein>
<dbReference type="RefSeq" id="WP_263992578.1">
    <property type="nucleotide sequence ID" value="NZ_CP087994.1"/>
</dbReference>
<sequence>MFNANSMLVRVWFGAVLAGTYKYSQVPNLSNLRDEVGKKLIEIGYDIENEQPAA</sequence>
<dbReference type="Proteomes" id="UP001163550">
    <property type="component" value="Chromosome"/>
</dbReference>
<evidence type="ECO:0000313" key="2">
    <source>
        <dbReference type="Proteomes" id="UP001163550"/>
    </source>
</evidence>
<keyword evidence="2" id="KW-1185">Reference proteome</keyword>